<evidence type="ECO:0000256" key="1">
    <source>
        <dbReference type="ARBA" id="ARBA00007613"/>
    </source>
</evidence>
<dbReference type="PROSITE" id="PS51257">
    <property type="entry name" value="PROKAR_LIPOPROTEIN"/>
    <property type="match status" value="1"/>
</dbReference>
<reference evidence="3" key="1">
    <citation type="submission" date="2016-09" db="EMBL/GenBank/DDBJ databases">
        <title>The Complete Genome of Burkholderia sprentiae wsm5005.</title>
        <authorList>
            <person name="De Meyer S."/>
            <person name="Wang P."/>
            <person name="Terpolilli J."/>
        </authorList>
    </citation>
    <scope>NUCLEOTIDE SEQUENCE [LARGE SCALE GENOMIC DNA]</scope>
    <source>
        <strain evidence="3">WSM5005</strain>
    </source>
</reference>
<dbReference type="GO" id="GO:0015562">
    <property type="term" value="F:efflux transmembrane transporter activity"/>
    <property type="evidence" value="ECO:0007669"/>
    <property type="project" value="InterPro"/>
</dbReference>
<protein>
    <submittedName>
        <fullName evidence="3">Efflux transporter outer membrane subunit</fullName>
    </submittedName>
</protein>
<evidence type="ECO:0000313" key="3">
    <source>
        <dbReference type="EMBL" id="APA86937.1"/>
    </source>
</evidence>
<dbReference type="AlphaFoldDB" id="A0A1I9YKV4"/>
<dbReference type="Pfam" id="PF02321">
    <property type="entry name" value="OEP"/>
    <property type="match status" value="2"/>
</dbReference>
<reference evidence="3" key="2">
    <citation type="submission" date="2021-06" db="EMBL/GenBank/DDBJ databases">
        <authorList>
            <person name="Rogers T.H."/>
            <person name="Ramsay J.P."/>
            <person name="Wang P."/>
            <person name="Terpolilli J."/>
        </authorList>
    </citation>
    <scope>NUCLEOTIDE SEQUENCE</scope>
    <source>
        <strain evidence="3">WSM5005</strain>
    </source>
</reference>
<comment type="subcellular location">
    <subcellularLocation>
        <location evidence="2">Cell membrane</location>
        <topology evidence="2">Lipid-anchor</topology>
    </subcellularLocation>
</comment>
<dbReference type="STRING" id="754502.BJG93_05365"/>
<name>A0A1I9YKV4_9BURK</name>
<keyword evidence="2" id="KW-0732">Signal</keyword>
<organism evidence="3 4">
    <name type="scientific">Paraburkholderia sprentiae WSM5005</name>
    <dbReference type="NCBI Taxonomy" id="754502"/>
    <lineage>
        <taxon>Bacteria</taxon>
        <taxon>Pseudomonadati</taxon>
        <taxon>Pseudomonadota</taxon>
        <taxon>Betaproteobacteria</taxon>
        <taxon>Burkholderiales</taxon>
        <taxon>Burkholderiaceae</taxon>
        <taxon>Paraburkholderia</taxon>
    </lineage>
</organism>
<dbReference type="GO" id="GO:0005886">
    <property type="term" value="C:plasma membrane"/>
    <property type="evidence" value="ECO:0007669"/>
    <property type="project" value="UniProtKB-SubCell"/>
</dbReference>
<keyword evidence="4" id="KW-1185">Reference proteome</keyword>
<sequence>MVRRRVCTVLIAAALVSGCSFAPPYQVPPSAIPSAFKEARGWQLAHPADQMPRGEWWTVYRDPVLDGLESKVASANPDVAAAIARHDQAQAYLDQARAGLFPTIGAYAQVSRSRQSDNRPLRGATQPALYNSATVDVGLNYDLDLWGKVRNEVAAGKAAEQASQYDIESLRLSLQEKLAEAYFHLRGLDQQQELLGNTVRTYEHALQLTESRHGGGIASDLDVSRAQTQLESARASVEDVSARRALYEHAIATIAGEAASGFSLAPAVAPTYLPSIPAGVPLALLQRRPDIAAAERHVAQANAQIGVAKAAFFPDVSLGLDGGYQSTTLSPWLAAPNEMWSIGPSLLMTLFDGGRRAAVTRQAQAKLAENGEKYKATVLLAVQQVEDQLSQLHYLGNESAKEGRALAAAQRTLELSMSRYRDGVVSYLDVVSAQAMELETQTLVLDLQTRELIASAALIDALGGGWANEPAGTPTSTTTR</sequence>
<accession>A0A1I9YKV4</accession>
<keyword evidence="2" id="KW-0472">Membrane</keyword>
<proteinExistence type="inferred from homology"/>
<dbReference type="Gene3D" id="2.20.200.10">
    <property type="entry name" value="Outer membrane efflux proteins (OEP)"/>
    <property type="match status" value="1"/>
</dbReference>
<dbReference type="InterPro" id="IPR010131">
    <property type="entry name" value="MdtP/NodT-like"/>
</dbReference>
<dbReference type="PANTHER" id="PTHR30203:SF33">
    <property type="entry name" value="BLR4455 PROTEIN"/>
    <property type="match status" value="1"/>
</dbReference>
<keyword evidence="2" id="KW-0812">Transmembrane</keyword>
<dbReference type="SUPFAM" id="SSF56954">
    <property type="entry name" value="Outer membrane efflux proteins (OEP)"/>
    <property type="match status" value="1"/>
</dbReference>
<evidence type="ECO:0000256" key="2">
    <source>
        <dbReference type="RuleBase" id="RU362097"/>
    </source>
</evidence>
<dbReference type="OrthoDB" id="9770517at2"/>
<feature type="signal peptide" evidence="2">
    <location>
        <begin position="1"/>
        <end position="22"/>
    </location>
</feature>
<dbReference type="NCBIfam" id="TIGR01845">
    <property type="entry name" value="outer_NodT"/>
    <property type="match status" value="1"/>
</dbReference>
<keyword evidence="2" id="KW-0564">Palmitate</keyword>
<dbReference type="KEGG" id="pspw:BJG93_05365"/>
<dbReference type="Gene3D" id="1.20.1600.10">
    <property type="entry name" value="Outer membrane efflux proteins (OEP)"/>
    <property type="match status" value="1"/>
</dbReference>
<dbReference type="PANTHER" id="PTHR30203">
    <property type="entry name" value="OUTER MEMBRANE CATION EFFLUX PROTEIN"/>
    <property type="match status" value="1"/>
</dbReference>
<dbReference type="Proteomes" id="UP000179860">
    <property type="component" value="Chromosome 1"/>
</dbReference>
<dbReference type="InterPro" id="IPR003423">
    <property type="entry name" value="OMP_efflux"/>
</dbReference>
<dbReference type="EMBL" id="CP017561">
    <property type="protein sequence ID" value="APA86937.1"/>
    <property type="molecule type" value="Genomic_DNA"/>
</dbReference>
<comment type="similarity">
    <text evidence="1 2">Belongs to the outer membrane factor (OMF) (TC 1.B.17) family.</text>
</comment>
<dbReference type="RefSeq" id="WP_027197667.1">
    <property type="nucleotide sequence ID" value="NZ_CP017561.2"/>
</dbReference>
<feature type="chain" id="PRO_5009364208" evidence="2">
    <location>
        <begin position="23"/>
        <end position="480"/>
    </location>
</feature>
<gene>
    <name evidence="3" type="ORF">BJG93_05365</name>
</gene>
<keyword evidence="2" id="KW-1134">Transmembrane beta strand</keyword>
<keyword evidence="2" id="KW-0449">Lipoprotein</keyword>
<evidence type="ECO:0000313" key="4">
    <source>
        <dbReference type="Proteomes" id="UP000179860"/>
    </source>
</evidence>